<dbReference type="PROSITE" id="PS00198">
    <property type="entry name" value="4FE4S_FER_1"/>
    <property type="match status" value="1"/>
</dbReference>
<dbReference type="GO" id="GO:0051536">
    <property type="term" value="F:iron-sulfur cluster binding"/>
    <property type="evidence" value="ECO:0007669"/>
    <property type="project" value="UniProtKB-KW"/>
</dbReference>
<dbReference type="GO" id="GO:0046872">
    <property type="term" value="F:metal ion binding"/>
    <property type="evidence" value="ECO:0007669"/>
    <property type="project" value="UniProtKB-KW"/>
</dbReference>
<keyword evidence="1" id="KW-0479">Metal-binding</keyword>
<dbReference type="InterPro" id="IPR017900">
    <property type="entry name" value="4Fe4S_Fe_S_CS"/>
</dbReference>
<reference evidence="5 6" key="1">
    <citation type="submission" date="2018-03" db="EMBL/GenBank/DDBJ databases">
        <title>Genome sequence of Clostridium liquoris DSM 100320.</title>
        <authorList>
            <person name="Poehlein A."/>
            <person name="Daniel R."/>
        </authorList>
    </citation>
    <scope>NUCLEOTIDE SEQUENCE [LARGE SCALE GENOMIC DNA]</scope>
    <source>
        <strain evidence="5 6">DSM 100320</strain>
    </source>
</reference>
<dbReference type="AlphaFoldDB" id="A0A2T0B2C7"/>
<proteinExistence type="predicted"/>
<comment type="caution">
    <text evidence="5">The sequence shown here is derived from an EMBL/GenBank/DDBJ whole genome shotgun (WGS) entry which is preliminary data.</text>
</comment>
<dbReference type="Gene3D" id="3.30.70.20">
    <property type="match status" value="1"/>
</dbReference>
<feature type="domain" description="4Fe-4S ferredoxin-type" evidence="4">
    <location>
        <begin position="71"/>
        <end position="97"/>
    </location>
</feature>
<dbReference type="Pfam" id="PF00037">
    <property type="entry name" value="Fer4"/>
    <property type="match status" value="1"/>
</dbReference>
<keyword evidence="6" id="KW-1185">Reference proteome</keyword>
<evidence type="ECO:0000256" key="2">
    <source>
        <dbReference type="ARBA" id="ARBA00023004"/>
    </source>
</evidence>
<evidence type="ECO:0000259" key="4">
    <source>
        <dbReference type="PROSITE" id="PS51379"/>
    </source>
</evidence>
<sequence length="97" mass="10843">MEDELIIIIDKKIISLYNLYIPHMGIYKKGRGRMKKVKLMKDRCDSSLFCAAKRVCPVGAIEFKKTGFFSGNITINEEKCIGCSKCVAACPHGALKL</sequence>
<protein>
    <recommendedName>
        <fullName evidence="4">4Fe-4S ferredoxin-type domain-containing protein</fullName>
    </recommendedName>
</protein>
<accession>A0A2T0B2C7</accession>
<keyword evidence="2" id="KW-0408">Iron</keyword>
<dbReference type="SUPFAM" id="SSF54862">
    <property type="entry name" value="4Fe-4S ferredoxins"/>
    <property type="match status" value="1"/>
</dbReference>
<evidence type="ECO:0000256" key="3">
    <source>
        <dbReference type="ARBA" id="ARBA00023014"/>
    </source>
</evidence>
<keyword evidence="3" id="KW-0411">Iron-sulfur</keyword>
<evidence type="ECO:0000313" key="5">
    <source>
        <dbReference type="EMBL" id="PRR77973.1"/>
    </source>
</evidence>
<gene>
    <name evidence="5" type="ORF">CLLI_20680</name>
</gene>
<feature type="domain" description="4Fe-4S ferredoxin-type" evidence="4">
    <location>
        <begin position="35"/>
        <end position="66"/>
    </location>
</feature>
<dbReference type="EMBL" id="PVXO01000054">
    <property type="protein sequence ID" value="PRR77973.1"/>
    <property type="molecule type" value="Genomic_DNA"/>
</dbReference>
<organism evidence="5 6">
    <name type="scientific">Clostridium liquoris</name>
    <dbReference type="NCBI Taxonomy" id="1289519"/>
    <lineage>
        <taxon>Bacteria</taxon>
        <taxon>Bacillati</taxon>
        <taxon>Bacillota</taxon>
        <taxon>Clostridia</taxon>
        <taxon>Eubacteriales</taxon>
        <taxon>Clostridiaceae</taxon>
        <taxon>Clostridium</taxon>
    </lineage>
</organism>
<name>A0A2T0B2C7_9CLOT</name>
<dbReference type="PROSITE" id="PS51379">
    <property type="entry name" value="4FE4S_FER_2"/>
    <property type="match status" value="2"/>
</dbReference>
<dbReference type="Proteomes" id="UP000239706">
    <property type="component" value="Unassembled WGS sequence"/>
</dbReference>
<evidence type="ECO:0000313" key="6">
    <source>
        <dbReference type="Proteomes" id="UP000239706"/>
    </source>
</evidence>
<evidence type="ECO:0000256" key="1">
    <source>
        <dbReference type="ARBA" id="ARBA00022723"/>
    </source>
</evidence>
<dbReference type="InterPro" id="IPR017896">
    <property type="entry name" value="4Fe4S_Fe-S-bd"/>
</dbReference>